<evidence type="ECO:0000313" key="2">
    <source>
        <dbReference type="Proteomes" id="UP001153331"/>
    </source>
</evidence>
<dbReference type="EMBL" id="JAPHNI010000938">
    <property type="protein sequence ID" value="KAJ8107395.1"/>
    <property type="molecule type" value="Genomic_DNA"/>
</dbReference>
<gene>
    <name evidence="1" type="ORF">OPT61_g8896</name>
</gene>
<sequence length="128" mass="13593">MGQGQGPDGDGSKTPLIELAARGMLHHAAETGCFWIHVAGKSKAQSSTKEEIERNACLAAPWPASAQRHLPELRAPIAGLILATITIVSAVSPPVQARPLDQHRGRDTAATGSRWLDVCGQFPTGTWH</sequence>
<dbReference type="Proteomes" id="UP001153331">
    <property type="component" value="Unassembled WGS sequence"/>
</dbReference>
<proteinExistence type="predicted"/>
<keyword evidence="2" id="KW-1185">Reference proteome</keyword>
<accession>A0ACC2HWL2</accession>
<protein>
    <submittedName>
        <fullName evidence="1">Uncharacterized protein</fullName>
    </submittedName>
</protein>
<reference evidence="1" key="1">
    <citation type="submission" date="2022-11" db="EMBL/GenBank/DDBJ databases">
        <title>Genome Sequence of Boeremia exigua.</title>
        <authorList>
            <person name="Buettner E."/>
        </authorList>
    </citation>
    <scope>NUCLEOTIDE SEQUENCE</scope>
    <source>
        <strain evidence="1">CU02</strain>
    </source>
</reference>
<comment type="caution">
    <text evidence="1">The sequence shown here is derived from an EMBL/GenBank/DDBJ whole genome shotgun (WGS) entry which is preliminary data.</text>
</comment>
<organism evidence="1 2">
    <name type="scientific">Boeremia exigua</name>
    <dbReference type="NCBI Taxonomy" id="749465"/>
    <lineage>
        <taxon>Eukaryota</taxon>
        <taxon>Fungi</taxon>
        <taxon>Dikarya</taxon>
        <taxon>Ascomycota</taxon>
        <taxon>Pezizomycotina</taxon>
        <taxon>Dothideomycetes</taxon>
        <taxon>Pleosporomycetidae</taxon>
        <taxon>Pleosporales</taxon>
        <taxon>Pleosporineae</taxon>
        <taxon>Didymellaceae</taxon>
        <taxon>Boeremia</taxon>
    </lineage>
</organism>
<evidence type="ECO:0000313" key="1">
    <source>
        <dbReference type="EMBL" id="KAJ8107395.1"/>
    </source>
</evidence>
<name>A0ACC2HWL2_9PLEO</name>